<dbReference type="SUPFAM" id="SSF52058">
    <property type="entry name" value="L domain-like"/>
    <property type="match status" value="1"/>
</dbReference>
<dbReference type="OrthoDB" id="6484892at2759"/>
<evidence type="ECO:0000313" key="1">
    <source>
        <dbReference type="EMBL" id="KFM62844.1"/>
    </source>
</evidence>
<name>A0A087TCK5_STEMI</name>
<evidence type="ECO:0000313" key="2">
    <source>
        <dbReference type="Proteomes" id="UP000054359"/>
    </source>
</evidence>
<dbReference type="Gene3D" id="3.80.10.10">
    <property type="entry name" value="Ribonuclease Inhibitor"/>
    <property type="match status" value="1"/>
</dbReference>
<dbReference type="InterPro" id="IPR032675">
    <property type="entry name" value="LRR_dom_sf"/>
</dbReference>
<dbReference type="Proteomes" id="UP000054359">
    <property type="component" value="Unassembled WGS sequence"/>
</dbReference>
<protein>
    <submittedName>
        <fullName evidence="1">Uncharacterized protein</fullName>
    </submittedName>
</protein>
<gene>
    <name evidence="1" type="ORF">X975_23908</name>
</gene>
<keyword evidence="2" id="KW-1185">Reference proteome</keyword>
<sequence length="93" mass="10915">MGSWDWSALEGLKSLNFLMFHEMELQSIERDIERINFLNGVDLSKNEISWIDEQAFGKFWNMTYIILAENGIKEVKRSMFPNPASMLKLISLR</sequence>
<reference evidence="1 2" key="1">
    <citation type="submission" date="2013-11" db="EMBL/GenBank/DDBJ databases">
        <title>Genome sequencing of Stegodyphus mimosarum.</title>
        <authorList>
            <person name="Bechsgaard J."/>
        </authorList>
    </citation>
    <scope>NUCLEOTIDE SEQUENCE [LARGE SCALE GENOMIC DNA]</scope>
</reference>
<dbReference type="AlphaFoldDB" id="A0A087TCK5"/>
<accession>A0A087TCK5</accession>
<feature type="non-terminal residue" evidence="1">
    <location>
        <position position="93"/>
    </location>
</feature>
<dbReference type="EMBL" id="KK114600">
    <property type="protein sequence ID" value="KFM62844.1"/>
    <property type="molecule type" value="Genomic_DNA"/>
</dbReference>
<proteinExistence type="predicted"/>
<organism evidence="1 2">
    <name type="scientific">Stegodyphus mimosarum</name>
    <name type="common">African social velvet spider</name>
    <dbReference type="NCBI Taxonomy" id="407821"/>
    <lineage>
        <taxon>Eukaryota</taxon>
        <taxon>Metazoa</taxon>
        <taxon>Ecdysozoa</taxon>
        <taxon>Arthropoda</taxon>
        <taxon>Chelicerata</taxon>
        <taxon>Arachnida</taxon>
        <taxon>Araneae</taxon>
        <taxon>Araneomorphae</taxon>
        <taxon>Entelegynae</taxon>
        <taxon>Eresoidea</taxon>
        <taxon>Eresidae</taxon>
        <taxon>Stegodyphus</taxon>
    </lineage>
</organism>